<dbReference type="EMBL" id="JAAAJB010000562">
    <property type="protein sequence ID" value="KAG0253734.1"/>
    <property type="molecule type" value="Genomic_DNA"/>
</dbReference>
<protein>
    <recommendedName>
        <fullName evidence="9">ABC-2 type transporter transmembrane domain-containing protein</fullName>
    </recommendedName>
</protein>
<keyword evidence="2" id="KW-0813">Transport</keyword>
<dbReference type="PANTHER" id="PTHR19229:SF36">
    <property type="entry name" value="ATP-BINDING CASSETTE SUB-FAMILY A MEMBER 2"/>
    <property type="match status" value="1"/>
</dbReference>
<name>A0A9P6PW34_9FUNG</name>
<keyword evidence="6 8" id="KW-0472">Membrane</keyword>
<evidence type="ECO:0000313" key="11">
    <source>
        <dbReference type="Proteomes" id="UP000807716"/>
    </source>
</evidence>
<keyword evidence="4" id="KW-0677">Repeat</keyword>
<feature type="region of interest" description="Disordered" evidence="7">
    <location>
        <begin position="1"/>
        <end position="21"/>
    </location>
</feature>
<dbReference type="GO" id="GO:0016020">
    <property type="term" value="C:membrane"/>
    <property type="evidence" value="ECO:0007669"/>
    <property type="project" value="UniProtKB-SubCell"/>
</dbReference>
<evidence type="ECO:0000259" key="9">
    <source>
        <dbReference type="Pfam" id="PF12698"/>
    </source>
</evidence>
<feature type="domain" description="ABC-2 type transporter transmembrane" evidence="9">
    <location>
        <begin position="345"/>
        <end position="595"/>
    </location>
</feature>
<reference evidence="10" key="1">
    <citation type="journal article" date="2020" name="Fungal Divers.">
        <title>Resolving the Mortierellaceae phylogeny through synthesis of multi-gene phylogenetics and phylogenomics.</title>
        <authorList>
            <person name="Vandepol N."/>
            <person name="Liber J."/>
            <person name="Desiro A."/>
            <person name="Na H."/>
            <person name="Kennedy M."/>
            <person name="Barry K."/>
            <person name="Grigoriev I.V."/>
            <person name="Miller A.N."/>
            <person name="O'Donnell K."/>
            <person name="Stajich J.E."/>
            <person name="Bonito G."/>
        </authorList>
    </citation>
    <scope>NUCLEOTIDE SEQUENCE</scope>
    <source>
        <strain evidence="10">BC1065</strain>
    </source>
</reference>
<feature type="transmembrane region" description="Helical" evidence="8">
    <location>
        <begin position="510"/>
        <end position="530"/>
    </location>
</feature>
<feature type="transmembrane region" description="Helical" evidence="8">
    <location>
        <begin position="576"/>
        <end position="598"/>
    </location>
</feature>
<comment type="subcellular location">
    <subcellularLocation>
        <location evidence="1">Membrane</location>
        <topology evidence="1">Multi-pass membrane protein</topology>
    </subcellularLocation>
</comment>
<evidence type="ECO:0000256" key="5">
    <source>
        <dbReference type="ARBA" id="ARBA00022989"/>
    </source>
</evidence>
<evidence type="ECO:0000256" key="3">
    <source>
        <dbReference type="ARBA" id="ARBA00022692"/>
    </source>
</evidence>
<feature type="transmembrane region" description="Helical" evidence="8">
    <location>
        <begin position="403"/>
        <end position="420"/>
    </location>
</feature>
<feature type="transmembrane region" description="Helical" evidence="8">
    <location>
        <begin position="50"/>
        <end position="69"/>
    </location>
</feature>
<feature type="transmembrane region" description="Helical" evidence="8">
    <location>
        <begin position="479"/>
        <end position="503"/>
    </location>
</feature>
<comment type="caution">
    <text evidence="10">The sequence shown here is derived from an EMBL/GenBank/DDBJ whole genome shotgun (WGS) entry which is preliminary data.</text>
</comment>
<dbReference type="Proteomes" id="UP000807716">
    <property type="component" value="Unassembled WGS sequence"/>
</dbReference>
<accession>A0A9P6PW34</accession>
<proteinExistence type="predicted"/>
<dbReference type="PANTHER" id="PTHR19229">
    <property type="entry name" value="ATP-BINDING CASSETTE TRANSPORTER SUBFAMILY A ABCA"/>
    <property type="match status" value="1"/>
</dbReference>
<evidence type="ECO:0000256" key="4">
    <source>
        <dbReference type="ARBA" id="ARBA00022737"/>
    </source>
</evidence>
<evidence type="ECO:0000256" key="1">
    <source>
        <dbReference type="ARBA" id="ARBA00004141"/>
    </source>
</evidence>
<feature type="transmembrane region" description="Helical" evidence="8">
    <location>
        <begin position="441"/>
        <end position="467"/>
    </location>
</feature>
<dbReference type="InterPro" id="IPR013525">
    <property type="entry name" value="ABC2_TM"/>
</dbReference>
<dbReference type="OrthoDB" id="8061355at2759"/>
<dbReference type="AlphaFoldDB" id="A0A9P6PW34"/>
<gene>
    <name evidence="10" type="ORF">DFQ27_007253</name>
</gene>
<evidence type="ECO:0000256" key="8">
    <source>
        <dbReference type="SAM" id="Phobius"/>
    </source>
</evidence>
<dbReference type="InterPro" id="IPR026082">
    <property type="entry name" value="ABCA"/>
</dbReference>
<keyword evidence="3 8" id="KW-0812">Transmembrane</keyword>
<evidence type="ECO:0000256" key="7">
    <source>
        <dbReference type="SAM" id="MobiDB-lite"/>
    </source>
</evidence>
<feature type="non-terminal residue" evidence="10">
    <location>
        <position position="663"/>
    </location>
</feature>
<organism evidence="10 11">
    <name type="scientific">Actinomortierella ambigua</name>
    <dbReference type="NCBI Taxonomy" id="1343610"/>
    <lineage>
        <taxon>Eukaryota</taxon>
        <taxon>Fungi</taxon>
        <taxon>Fungi incertae sedis</taxon>
        <taxon>Mucoromycota</taxon>
        <taxon>Mortierellomycotina</taxon>
        <taxon>Mortierellomycetes</taxon>
        <taxon>Mortierellales</taxon>
        <taxon>Mortierellaceae</taxon>
        <taxon>Actinomortierella</taxon>
    </lineage>
</organism>
<feature type="transmembrane region" description="Helical" evidence="8">
    <location>
        <begin position="542"/>
        <end position="564"/>
    </location>
</feature>
<dbReference type="GO" id="GO:0005319">
    <property type="term" value="F:lipid transporter activity"/>
    <property type="evidence" value="ECO:0007669"/>
    <property type="project" value="TreeGrafter"/>
</dbReference>
<sequence length="663" mass="74052">MSSLNKDSLKHDALPPPVDFSQASPSLRLQLRGLARKTLSYHRRQYKTNICCLVVWPILIVVAAFALSLTGGSRTFFPDIDLRYCVNEADVFNDIQFDPLNPKRDGHTSRFIKLVDNKINAAWFPEDRYTPSPAGTWFDLNAVLTKNPALPVDDGPNVENDKSTLGRTYVGFKAVEQNVFVSYPEGLKNAVGQFPNVTLNFTTPAAAIWPPTDPSIVYVAPNNTASTLLGNVPVRYANDFRSMGTGTDRSESGVFRTSRFLHQPDAAAMDKIILEMVTRHLAPPQYSLRPGAPQPPPTPIEFQGDEPFGGLFIDSVDMDQMRLKMTMQMAMTPSKTRSLGYTPSNSQYAGLRQMITMSQMTSSLMKHKFGTNFTITQGLRIMPYVWSAKVVPNTGLNQICAALFPYGLAFLLPTIVWLLVQEKEDRHRMMMAMNGLRGFPYYLAHYIEFMCMQLTMCLFFALAALAIESEFIWRTNPGFLIVMFVVWAHTQTTFAFFIASFFSRARKASLMVYFFVALSCIAGSLTDVIFKEAVPVGWSIHPLFAFFRIIQIGIMQASLINGLLPLSFRDITPGTAVFNSIMIMLGESVIFMILTGYIDAVLPSEYGVTRPWHFPITMWFKSSASTAAYDPEAIALANQANQAKHLQGAYDVQRILVGADNDV</sequence>
<evidence type="ECO:0000256" key="6">
    <source>
        <dbReference type="ARBA" id="ARBA00023136"/>
    </source>
</evidence>
<keyword evidence="5 8" id="KW-1133">Transmembrane helix</keyword>
<dbReference type="Pfam" id="PF12698">
    <property type="entry name" value="ABC2_membrane_3"/>
    <property type="match status" value="1"/>
</dbReference>
<keyword evidence="11" id="KW-1185">Reference proteome</keyword>
<evidence type="ECO:0000256" key="2">
    <source>
        <dbReference type="ARBA" id="ARBA00022448"/>
    </source>
</evidence>
<evidence type="ECO:0000313" key="10">
    <source>
        <dbReference type="EMBL" id="KAG0253734.1"/>
    </source>
</evidence>
<dbReference type="GO" id="GO:0140359">
    <property type="term" value="F:ABC-type transporter activity"/>
    <property type="evidence" value="ECO:0007669"/>
    <property type="project" value="InterPro"/>
</dbReference>